<evidence type="ECO:0000313" key="1">
    <source>
        <dbReference type="EMBL" id="RHN73027.1"/>
    </source>
</evidence>
<dbReference type="AlphaFoldDB" id="A0A396JCZ3"/>
<name>A0A396JCZ3_MEDTR</name>
<accession>A0A396JCZ3</accession>
<dbReference type="EMBL" id="PSQE01000002">
    <property type="protein sequence ID" value="RHN73027.1"/>
    <property type="molecule type" value="Genomic_DNA"/>
</dbReference>
<proteinExistence type="predicted"/>
<reference evidence="2" key="1">
    <citation type="journal article" date="2018" name="Nat. Plants">
        <title>Whole-genome landscape of Medicago truncatula symbiotic genes.</title>
        <authorList>
            <person name="Pecrix Y."/>
            <person name="Staton S.E."/>
            <person name="Sallet E."/>
            <person name="Lelandais-Briere C."/>
            <person name="Moreau S."/>
            <person name="Carrere S."/>
            <person name="Blein T."/>
            <person name="Jardinaud M.F."/>
            <person name="Latrasse D."/>
            <person name="Zouine M."/>
            <person name="Zahm M."/>
            <person name="Kreplak J."/>
            <person name="Mayjonade B."/>
            <person name="Satge C."/>
            <person name="Perez M."/>
            <person name="Cauet S."/>
            <person name="Marande W."/>
            <person name="Chantry-Darmon C."/>
            <person name="Lopez-Roques C."/>
            <person name="Bouchez O."/>
            <person name="Berard A."/>
            <person name="Debelle F."/>
            <person name="Munos S."/>
            <person name="Bendahmane A."/>
            <person name="Berges H."/>
            <person name="Niebel A."/>
            <person name="Buitink J."/>
            <person name="Frugier F."/>
            <person name="Benhamed M."/>
            <person name="Crespi M."/>
            <person name="Gouzy J."/>
            <person name="Gamas P."/>
        </authorList>
    </citation>
    <scope>NUCLEOTIDE SEQUENCE [LARGE SCALE GENOMIC DNA]</scope>
    <source>
        <strain evidence="2">cv. Jemalong A17</strain>
    </source>
</reference>
<organism evidence="1 2">
    <name type="scientific">Medicago truncatula</name>
    <name type="common">Barrel medic</name>
    <name type="synonym">Medicago tribuloides</name>
    <dbReference type="NCBI Taxonomy" id="3880"/>
    <lineage>
        <taxon>Eukaryota</taxon>
        <taxon>Viridiplantae</taxon>
        <taxon>Streptophyta</taxon>
        <taxon>Embryophyta</taxon>
        <taxon>Tracheophyta</taxon>
        <taxon>Spermatophyta</taxon>
        <taxon>Magnoliopsida</taxon>
        <taxon>eudicotyledons</taxon>
        <taxon>Gunneridae</taxon>
        <taxon>Pentapetalae</taxon>
        <taxon>rosids</taxon>
        <taxon>fabids</taxon>
        <taxon>Fabales</taxon>
        <taxon>Fabaceae</taxon>
        <taxon>Papilionoideae</taxon>
        <taxon>50 kb inversion clade</taxon>
        <taxon>NPAAA clade</taxon>
        <taxon>Hologalegina</taxon>
        <taxon>IRL clade</taxon>
        <taxon>Trifolieae</taxon>
        <taxon>Medicago</taxon>
    </lineage>
</organism>
<comment type="caution">
    <text evidence="1">The sequence shown here is derived from an EMBL/GenBank/DDBJ whole genome shotgun (WGS) entry which is preliminary data.</text>
</comment>
<gene>
    <name evidence="1" type="ORF">MtrunA17_Chr2g0294071</name>
</gene>
<dbReference type="Gramene" id="rna8801">
    <property type="protein sequence ID" value="RHN73027.1"/>
    <property type="gene ID" value="gene8801"/>
</dbReference>
<dbReference type="Proteomes" id="UP000265566">
    <property type="component" value="Chromosome 2"/>
</dbReference>
<protein>
    <submittedName>
        <fullName evidence="1">Uncharacterized protein</fullName>
    </submittedName>
</protein>
<sequence length="43" mass="5226">MSWIKIRSVTPTIFFPLFQMTIDDIIYFRNSDCVESYQVKKYT</sequence>
<evidence type="ECO:0000313" key="2">
    <source>
        <dbReference type="Proteomes" id="UP000265566"/>
    </source>
</evidence>